<evidence type="ECO:0000313" key="1">
    <source>
        <dbReference type="EMBL" id="QOY50927.1"/>
    </source>
</evidence>
<dbReference type="KEGG" id="sbal:HUE88_07160"/>
<protein>
    <submittedName>
        <fullName evidence="1">Uncharacterized protein</fullName>
    </submittedName>
</protein>
<gene>
    <name evidence="2" type="ORF">HUE88_04880</name>
    <name evidence="1" type="ORF">HUE88_07160</name>
</gene>
<dbReference type="KEGG" id="sbal:HUE88_04880"/>
<accession>A0A7S7LSW1</accession>
<name>A0A7S7LSW1_9BACT</name>
<dbReference type="EMBL" id="CP054492">
    <property type="protein sequence ID" value="QOY53019.1"/>
    <property type="molecule type" value="Genomic_DNA"/>
</dbReference>
<dbReference type="EMBL" id="CP054492">
    <property type="protein sequence ID" value="QOY50927.1"/>
    <property type="molecule type" value="Genomic_DNA"/>
</dbReference>
<reference evidence="1 3" key="1">
    <citation type="submission" date="2020-05" db="EMBL/GenBank/DDBJ databases">
        <title>Sulfurimonas marisnigri, sp. nov., and Sulfurimonas baltica, sp. nov., manganese oxide reducing chemolithoautotrophs of the class Epsilonproteobacteria isolated from the pelagic redoxclines of the Black and Baltic Seas and emended description of the genus Sulfurimonas.</title>
        <authorList>
            <person name="Henkel J.V."/>
            <person name="Laudan C."/>
            <person name="Werner J."/>
            <person name="Neu T."/>
            <person name="Plewe S."/>
            <person name="Sproer C."/>
            <person name="Bunk B."/>
            <person name="Schulz-Vogt H.N."/>
        </authorList>
    </citation>
    <scope>NUCLEOTIDE SEQUENCE [LARGE SCALE GENOMIC DNA]</scope>
    <source>
        <strain evidence="1 3">GD2</strain>
    </source>
</reference>
<organism evidence="1 3">
    <name type="scientific">Candidatus Sulfurimonas baltica</name>
    <dbReference type="NCBI Taxonomy" id="2740404"/>
    <lineage>
        <taxon>Bacteria</taxon>
        <taxon>Pseudomonadati</taxon>
        <taxon>Campylobacterota</taxon>
        <taxon>Epsilonproteobacteria</taxon>
        <taxon>Campylobacterales</taxon>
        <taxon>Sulfurimonadaceae</taxon>
        <taxon>Sulfurimonas</taxon>
    </lineage>
</organism>
<dbReference type="Proteomes" id="UP000593994">
    <property type="component" value="Chromosome"/>
</dbReference>
<proteinExistence type="predicted"/>
<dbReference type="RefSeq" id="WP_194368047.1">
    <property type="nucleotide sequence ID" value="NZ_CP054492.1"/>
</dbReference>
<sequence length="82" mass="9598">MNNTKLKKLERKLENGETIEFEYNGLFYEIFESVTSEGYIVNVYSSDEKDEDNYYLEENEIDGGLCTGNARDAIYFMIGEER</sequence>
<evidence type="ECO:0000313" key="2">
    <source>
        <dbReference type="EMBL" id="QOY53019.1"/>
    </source>
</evidence>
<keyword evidence="3" id="KW-1185">Reference proteome</keyword>
<evidence type="ECO:0000313" key="3">
    <source>
        <dbReference type="Proteomes" id="UP000593994"/>
    </source>
</evidence>
<dbReference type="AlphaFoldDB" id="A0A7S7LSW1"/>